<evidence type="ECO:0000256" key="11">
    <source>
        <dbReference type="ARBA" id="ARBA00023170"/>
    </source>
</evidence>
<dbReference type="Gene3D" id="3.40.50.2300">
    <property type="match status" value="2"/>
</dbReference>
<evidence type="ECO:0000256" key="5">
    <source>
        <dbReference type="ARBA" id="ARBA00022692"/>
    </source>
</evidence>
<dbReference type="SUPFAM" id="SSF56672">
    <property type="entry name" value="DNA/RNA polymerases"/>
    <property type="match status" value="1"/>
</dbReference>
<dbReference type="Proteomes" id="UP000701853">
    <property type="component" value="Chromosome 2"/>
</dbReference>
<dbReference type="Gene3D" id="3.40.190.10">
    <property type="entry name" value="Periplasmic binding protein-like II"/>
    <property type="match status" value="2"/>
</dbReference>
<dbReference type="Pfam" id="PF14223">
    <property type="entry name" value="Retrotran_gag_2"/>
    <property type="match status" value="1"/>
</dbReference>
<dbReference type="PANTHER" id="PTHR18966">
    <property type="entry name" value="IONOTROPIC GLUTAMATE RECEPTOR"/>
    <property type="match status" value="1"/>
</dbReference>
<evidence type="ECO:0000256" key="3">
    <source>
        <dbReference type="ARBA" id="ARBA00011095"/>
    </source>
</evidence>
<dbReference type="GO" id="GO:0016020">
    <property type="term" value="C:membrane"/>
    <property type="evidence" value="ECO:0007669"/>
    <property type="project" value="UniProtKB-SubCell"/>
</dbReference>
<dbReference type="FunFam" id="3.40.190.10:FF:000103">
    <property type="entry name" value="Glutamate receptor"/>
    <property type="match status" value="1"/>
</dbReference>
<dbReference type="InterPro" id="IPR054722">
    <property type="entry name" value="PolX-like_BBD"/>
</dbReference>
<name>A0A8J6D9Y9_9ROSI</name>
<dbReference type="SUPFAM" id="SSF53850">
    <property type="entry name" value="Periplasmic binding protein-like II"/>
    <property type="match status" value="1"/>
</dbReference>
<keyword evidence="10 17" id="KW-0472">Membrane</keyword>
<evidence type="ECO:0000256" key="2">
    <source>
        <dbReference type="ARBA" id="ARBA00008685"/>
    </source>
</evidence>
<accession>A0A8J6D9Y9</accession>
<reference evidence="19 20" key="1">
    <citation type="journal article" date="2021" name="bioRxiv">
        <title>The Gossypium anomalum genome as a resource for cotton improvement and evolutionary analysis of hybrid incompatibility.</title>
        <authorList>
            <person name="Grover C.E."/>
            <person name="Yuan D."/>
            <person name="Arick M.A."/>
            <person name="Miller E.R."/>
            <person name="Hu G."/>
            <person name="Peterson D.G."/>
            <person name="Wendel J.F."/>
            <person name="Udall J.A."/>
        </authorList>
    </citation>
    <scope>NUCLEOTIDE SEQUENCE [LARGE SCALE GENOMIC DNA]</scope>
    <source>
        <strain evidence="19">JFW-Udall</strain>
        <tissue evidence="19">Leaf</tissue>
    </source>
</reference>
<feature type="transmembrane region" description="Helical" evidence="17">
    <location>
        <begin position="2262"/>
        <end position="2286"/>
    </location>
</feature>
<evidence type="ECO:0000256" key="13">
    <source>
        <dbReference type="ARBA" id="ARBA00023286"/>
    </source>
</evidence>
<keyword evidence="14" id="KW-0407">Ion channel</keyword>
<gene>
    <name evidence="19" type="ORF">CXB51_002693</name>
</gene>
<comment type="subcellular location">
    <subcellularLocation>
        <location evidence="1">Membrane</location>
        <topology evidence="1">Multi-pass membrane protein</topology>
    </subcellularLocation>
</comment>
<dbReference type="InterPro" id="IPR012337">
    <property type="entry name" value="RNaseH-like_sf"/>
</dbReference>
<dbReference type="Gene3D" id="1.10.287.70">
    <property type="match status" value="1"/>
</dbReference>
<evidence type="ECO:0000256" key="7">
    <source>
        <dbReference type="ARBA" id="ARBA00022750"/>
    </source>
</evidence>
<dbReference type="InterPro" id="IPR057670">
    <property type="entry name" value="SH3_retrovirus"/>
</dbReference>
<evidence type="ECO:0000256" key="4">
    <source>
        <dbReference type="ARBA" id="ARBA00022448"/>
    </source>
</evidence>
<dbReference type="InterPro" id="IPR036397">
    <property type="entry name" value="RNaseH_sf"/>
</dbReference>
<feature type="domain" description="Integrase catalytic" evidence="18">
    <location>
        <begin position="639"/>
        <end position="813"/>
    </location>
</feature>
<dbReference type="Pfam" id="PF10613">
    <property type="entry name" value="Lig_chan-Glu_bd"/>
    <property type="match status" value="1"/>
</dbReference>
<keyword evidence="11" id="KW-0675">Receptor</keyword>
<keyword evidence="7" id="KW-0378">Hydrolase</keyword>
<dbReference type="InterPro" id="IPR025724">
    <property type="entry name" value="GAG-pre-integrase_dom"/>
</dbReference>
<comment type="caution">
    <text evidence="19">The sequence shown here is derived from an EMBL/GenBank/DDBJ whole genome shotgun (WGS) entry which is preliminary data.</text>
</comment>
<dbReference type="InterPro" id="IPR028082">
    <property type="entry name" value="Peripla_BP_I"/>
</dbReference>
<dbReference type="CDD" id="cd09272">
    <property type="entry name" value="RNase_HI_RT_Ty1"/>
    <property type="match status" value="1"/>
</dbReference>
<evidence type="ECO:0000313" key="19">
    <source>
        <dbReference type="EMBL" id="KAG8500586.1"/>
    </source>
</evidence>
<dbReference type="Pfam" id="PF07727">
    <property type="entry name" value="RVT_2"/>
    <property type="match status" value="1"/>
</dbReference>
<feature type="compositionally biased region" description="Basic and acidic residues" evidence="16">
    <location>
        <begin position="920"/>
        <end position="929"/>
    </location>
</feature>
<dbReference type="Pfam" id="PF01094">
    <property type="entry name" value="ANF_receptor"/>
    <property type="match status" value="1"/>
</dbReference>
<evidence type="ECO:0000256" key="6">
    <source>
        <dbReference type="ARBA" id="ARBA00022729"/>
    </source>
</evidence>
<dbReference type="CDD" id="cd13686">
    <property type="entry name" value="GluR_Plant"/>
    <property type="match status" value="1"/>
</dbReference>
<dbReference type="PROSITE" id="PS50994">
    <property type="entry name" value="INTEGRASE"/>
    <property type="match status" value="1"/>
</dbReference>
<evidence type="ECO:0000256" key="8">
    <source>
        <dbReference type="ARBA" id="ARBA00022989"/>
    </source>
</evidence>
<dbReference type="GO" id="GO:0004190">
    <property type="term" value="F:aspartic-type endopeptidase activity"/>
    <property type="evidence" value="ECO:0007669"/>
    <property type="project" value="UniProtKB-KW"/>
</dbReference>
<feature type="region of interest" description="Disordered" evidence="16">
    <location>
        <begin position="239"/>
        <end position="260"/>
    </location>
</feature>
<comment type="subunit">
    <text evidence="3">May form heteromers.</text>
</comment>
<feature type="region of interest" description="Disordered" evidence="16">
    <location>
        <begin position="916"/>
        <end position="945"/>
    </location>
</feature>
<keyword evidence="9" id="KW-0406">Ion transport</keyword>
<keyword evidence="4" id="KW-0813">Transport</keyword>
<dbReference type="EMBL" id="JAHUZN010000002">
    <property type="protein sequence ID" value="KAG8500586.1"/>
    <property type="molecule type" value="Genomic_DNA"/>
</dbReference>
<feature type="compositionally biased region" description="Polar residues" evidence="16">
    <location>
        <begin position="930"/>
        <end position="945"/>
    </location>
</feature>
<evidence type="ECO:0000256" key="14">
    <source>
        <dbReference type="ARBA" id="ARBA00023303"/>
    </source>
</evidence>
<dbReference type="InterPro" id="IPR043502">
    <property type="entry name" value="DNA/RNA_pol_sf"/>
</dbReference>
<dbReference type="Pfam" id="PF00060">
    <property type="entry name" value="Lig_chan"/>
    <property type="match status" value="1"/>
</dbReference>
<evidence type="ECO:0000256" key="15">
    <source>
        <dbReference type="ARBA" id="ARBA00049638"/>
    </source>
</evidence>
<keyword evidence="12" id="KW-0325">Glycoprotein</keyword>
<evidence type="ECO:0000256" key="1">
    <source>
        <dbReference type="ARBA" id="ARBA00004141"/>
    </source>
</evidence>
<evidence type="ECO:0000256" key="16">
    <source>
        <dbReference type="SAM" id="MobiDB-lite"/>
    </source>
</evidence>
<keyword evidence="8 17" id="KW-1133">Transmembrane helix</keyword>
<evidence type="ECO:0000313" key="20">
    <source>
        <dbReference type="Proteomes" id="UP000701853"/>
    </source>
</evidence>
<feature type="transmembrane region" description="Helical" evidence="17">
    <location>
        <begin position="2083"/>
        <end position="2107"/>
    </location>
</feature>
<dbReference type="GO" id="GO:0015074">
    <property type="term" value="P:DNA integration"/>
    <property type="evidence" value="ECO:0007669"/>
    <property type="project" value="InterPro"/>
</dbReference>
<dbReference type="InterPro" id="IPR013103">
    <property type="entry name" value="RVT_2"/>
</dbReference>
<dbReference type="InterPro" id="IPR015683">
    <property type="entry name" value="Ionotropic_Glu_rcpt"/>
</dbReference>
<dbReference type="Pfam" id="PF25597">
    <property type="entry name" value="SH3_retrovirus"/>
    <property type="match status" value="1"/>
</dbReference>
<keyword evidence="5 17" id="KW-0812">Transmembrane</keyword>
<dbReference type="SMART" id="SM00079">
    <property type="entry name" value="PBPe"/>
    <property type="match status" value="1"/>
</dbReference>
<dbReference type="Pfam" id="PF13976">
    <property type="entry name" value="gag_pre-integrs"/>
    <property type="match status" value="1"/>
</dbReference>
<keyword evidence="6" id="KW-0732">Signal</keyword>
<evidence type="ECO:0000256" key="9">
    <source>
        <dbReference type="ARBA" id="ARBA00023065"/>
    </source>
</evidence>
<evidence type="ECO:0000256" key="10">
    <source>
        <dbReference type="ARBA" id="ARBA00023136"/>
    </source>
</evidence>
<sequence length="2364" mass="260871">MTTAHSADSDTVEPPSSVFLGDRVVTSFPRHDVVKLDADSFIQWQQQIRLILQGYGLLEFLDGTLTAPSRFVPSPDGVLVTNPSASVYDQQDNLLTSWLLSTISSSYLTSFTDVRTAGDVWIVANNLFAADTTAKQSQLRHELHSLRKGNLSIRLYVDKIKTLCTLLAASGSPISEAERTAVLLAGLSSEFDAIVSHASLSPVPLPFHRLVDALNECEARQIQSVQDVLVAANVVEGTPLPSPDGASRGGRPPGHGRGRSFRPRIQCQICSRFGHLAQRCYYRYHREGQPSWDARVLEGSHGGFAPQIRPHEAFNDFSSRGPSVGYKSNGFNPFNQAGSGQHDGPGTNLNAGSYGCNNFDIGRRSRDPQFGGDYLGHPYGGLTLRPRGPSGSTVHEAPWRTKPRARVFSVDSSSYDSSQFVGIPPRLPELHASDYSDATTYDSNFNTTNSYVPLPVGSTSWCPDSGATHHVCRDTSDLHGSTPYSGKSSLLMGNGVSTDILSIGSTVIPTKQKLLHLSNVLCVPSIRKNLLSVSKFATDNNVFFEFHPSYCVIKDIQTREILMRGQVRDGLYHFLAGSDSVSPTAAHVYSSVDDVFSLWHKRLGHPADNIVKTVLTSCQISFNKNRFDGVCVACQKGKSHKLPFSSSSTKYVDLFELVVSDLWGPAAVSCEGNLYYVSFIDMTSRFTWIYLINRKSQALECFGQFQKMVSTQFGKRIKQFQSDWGGELRKFSSVLASQGIIHRVSCPHTSEQNGVAERKHKHIVETGLTLLAQANLSMDYWGYAFCSAVHLINRLPTSVLDGKTPFQSLFGHAPAYDHLRVFGCCCFPYLRLFGKHKLEFRSQPSTFLGYSSHHKGYFCLTPDGKIIVSRHVVFDENRFLFLISPTSTKSPLNTTTYVPVIRSVVPHMVRSGLVSATEESITHSGHDGTRTQPMSPSRAPTTGVSLGSHNCDSVLRDSSATCGASCHCSDNLPDVSGTIVREEAISTPVISSEPVPTTNTHGMITRSKAGIFKPKALCVANVELEPVSIEEALAHPDWRLAVQAEYDALIANSTWELCSLPPGRKAIGCKWLFKIKKNPDGTINRRKARLVAKGCSQVPGCDFTETFSPVVKPATIRVILSVAVTKGWPLRQVDVNNAFLNGDLADDVFMQQPPGFVQHGSNGEKLVCHLTKALYGLRQAPRAWFDKLKQFLVSTDFIISKSDASLFVRSSSDYTLYVLVYVDDIVITGSSTDGIDCFVQQLHSKFALKDMGDLHYFLGIEVNRSSSGSLHLSQCKYVQELLARASMSTAKSVHTPMVSSSMLSKNDSEYLADPTEYRSLAGALQYIVLTRPDIAYAVNRVCQFMHAPTSLHMVALKRILRYLRGTLSYGLLFRPSERLSLVGYADANWGLDFDDRRSTTGFCVYYGHTPISWCSKKQQVVSRSTAEAEYRSLAAVTSDVAWLTSLLTELKLSSVDPPTVWCDNSGAVAVAANPVLHSKFKHVELDLFFVREKVASGELVVGEVPACDQVADILTKPLSVSIFTRFRNSLQVVPLEEVGVGVKSESGGGMMESIAETKKVVHVGVILDVNSPVGSVANACIPMAISDFYAAHPNFRTRLSLHHRNSEDALAAAFTALELIDNEEVDAIIGPQKTMQARFVIDVGQKAQVPVVSFSATSPSLSTTQNPFFVRTTLDDSSQAKGIAAIVRAYEWHEVILIYEDTEYGSGLIPYLADEFEQFDIQTRVIVVHLSSSLGSKLFLLAKTTMISEGYAWIITDGLSTLLDPMGAKVMVQCKESSSVNGENHHKNTSQFPVIKVSKIGKMILNRLLKTKFKGLSGDFSLVRGQLRSSAFEIINVIDNKEKVIGYWTFENGLSRKLGKAKKGKSMSKYELKPPIWPGNTKDIPRGWTTPVGGNKLRIGVPDKPGFEAYLKVEQDPYTNESTVTGFSYDVFEEALALLPFAVPHKLIPFPIGPNAGTYNKLLYHVKNQKFDAAVGDITILANRSQYVDFTLPYLQSDVSMVVKIKDDDRNNMWIFLKPLSWDLWLTTGVAFICTGFVVWILEHRINEFRGSAHQQVGTVCWFSFSILVFAHREKIINNLSKFVLIIWILVVLILTQSYTASLASMLTVQRLQPTIIDINELKKNGDFVGYETCSFVKDLLVKQLNFDESKLRDYGTAEEFDKALSKGSQNGGVGAIFGARHCVKLFLAKYCDKYMIVGPTYNTNGLGFGFQRGSPLVAYISRAILRVTENKSKMDAMEQKYFSQQKSCLKDERTTISPESLGLHSFGGLFIITVVASVCSLIIYFTKFLQSQWTGVHTEHHGSSVWSKIIELAKRFDDQSPYIMPTTEVNAINSSSQSVEALANIENEGDVVVENITRNSSNL</sequence>
<feature type="transmembrane region" description="Helical" evidence="17">
    <location>
        <begin position="2022"/>
        <end position="2042"/>
    </location>
</feature>
<comment type="similarity">
    <text evidence="2">Belongs to the glutamate-gated ion channel (TC 1.A.10.1) family.</text>
</comment>
<dbReference type="SUPFAM" id="SSF53098">
    <property type="entry name" value="Ribonuclease H-like"/>
    <property type="match status" value="1"/>
</dbReference>
<dbReference type="SUPFAM" id="SSF53822">
    <property type="entry name" value="Periplasmic binding protein-like I"/>
    <property type="match status" value="1"/>
</dbReference>
<keyword evidence="13" id="KW-1071">Ligand-gated ion channel</keyword>
<dbReference type="InterPro" id="IPR001828">
    <property type="entry name" value="ANF_lig-bd_rcpt"/>
</dbReference>
<dbReference type="InterPro" id="IPR019594">
    <property type="entry name" value="Glu/Gly-bd"/>
</dbReference>
<evidence type="ECO:0000259" key="18">
    <source>
        <dbReference type="PROSITE" id="PS50994"/>
    </source>
</evidence>
<dbReference type="Gene3D" id="3.30.420.10">
    <property type="entry name" value="Ribonuclease H-like superfamily/Ribonuclease H"/>
    <property type="match status" value="1"/>
</dbReference>
<keyword evidence="20" id="KW-1185">Reference proteome</keyword>
<dbReference type="GO" id="GO:0003676">
    <property type="term" value="F:nucleic acid binding"/>
    <property type="evidence" value="ECO:0007669"/>
    <property type="project" value="InterPro"/>
</dbReference>
<evidence type="ECO:0000256" key="17">
    <source>
        <dbReference type="SAM" id="Phobius"/>
    </source>
</evidence>
<comment type="function">
    <text evidence="15">Glutamate-gated receptor that probably acts as a non-selective cation channel. May be involved in light-signal transduction and calcium homeostasis via the regulation of calcium influx into cells.</text>
</comment>
<keyword evidence="7" id="KW-0064">Aspartyl protease</keyword>
<dbReference type="OrthoDB" id="5984008at2759"/>
<evidence type="ECO:0000256" key="12">
    <source>
        <dbReference type="ARBA" id="ARBA00023180"/>
    </source>
</evidence>
<dbReference type="FunFam" id="1.10.287.70:FF:000037">
    <property type="entry name" value="Glutamate receptor"/>
    <property type="match status" value="1"/>
</dbReference>
<dbReference type="GO" id="GO:0015276">
    <property type="term" value="F:ligand-gated monoatomic ion channel activity"/>
    <property type="evidence" value="ECO:0007669"/>
    <property type="project" value="InterPro"/>
</dbReference>
<organism evidence="19 20">
    <name type="scientific">Gossypium anomalum</name>
    <dbReference type="NCBI Taxonomy" id="47600"/>
    <lineage>
        <taxon>Eukaryota</taxon>
        <taxon>Viridiplantae</taxon>
        <taxon>Streptophyta</taxon>
        <taxon>Embryophyta</taxon>
        <taxon>Tracheophyta</taxon>
        <taxon>Spermatophyta</taxon>
        <taxon>Magnoliopsida</taxon>
        <taxon>eudicotyledons</taxon>
        <taxon>Gunneridae</taxon>
        <taxon>Pentapetalae</taxon>
        <taxon>rosids</taxon>
        <taxon>malvids</taxon>
        <taxon>Malvales</taxon>
        <taxon>Malvaceae</taxon>
        <taxon>Malvoideae</taxon>
        <taxon>Gossypium</taxon>
    </lineage>
</organism>
<protein>
    <recommendedName>
        <fullName evidence="18">Integrase catalytic domain-containing protein</fullName>
    </recommendedName>
</protein>
<keyword evidence="7" id="KW-0645">Protease</keyword>
<dbReference type="Pfam" id="PF22936">
    <property type="entry name" value="Pol_BBD"/>
    <property type="match status" value="1"/>
</dbReference>
<dbReference type="InterPro" id="IPR001584">
    <property type="entry name" value="Integrase_cat-core"/>
</dbReference>
<dbReference type="InterPro" id="IPR001320">
    <property type="entry name" value="Iontro_rcpt_C"/>
</dbReference>
<proteinExistence type="inferred from homology"/>